<sequence length="155" mass="17553">MEQRFEKIVVSIGLDSTQSDINELDWESTFFKKVCCLGLTSLLPLPLLADQLALKALGWVFRTLDLLVAYKDQFAVSEQIMEELLKFLHHNTAKTYPEDSSQKVTAQNWDVICWLQLWRSLLIIVKKAPGIVGGQDISVTMHVFCPLINLLSPSC</sequence>
<gene>
    <name evidence="1" type="ORF">RIF29_15221</name>
</gene>
<evidence type="ECO:0000313" key="2">
    <source>
        <dbReference type="Proteomes" id="UP001372338"/>
    </source>
</evidence>
<dbReference type="AlphaFoldDB" id="A0AAN9FER7"/>
<comment type="caution">
    <text evidence="1">The sequence shown here is derived from an EMBL/GenBank/DDBJ whole genome shotgun (WGS) entry which is preliminary data.</text>
</comment>
<protein>
    <submittedName>
        <fullName evidence="1">Uncharacterized protein</fullName>
    </submittedName>
</protein>
<keyword evidence="2" id="KW-1185">Reference proteome</keyword>
<organism evidence="1 2">
    <name type="scientific">Crotalaria pallida</name>
    <name type="common">Smooth rattlebox</name>
    <name type="synonym">Crotalaria striata</name>
    <dbReference type="NCBI Taxonomy" id="3830"/>
    <lineage>
        <taxon>Eukaryota</taxon>
        <taxon>Viridiplantae</taxon>
        <taxon>Streptophyta</taxon>
        <taxon>Embryophyta</taxon>
        <taxon>Tracheophyta</taxon>
        <taxon>Spermatophyta</taxon>
        <taxon>Magnoliopsida</taxon>
        <taxon>eudicotyledons</taxon>
        <taxon>Gunneridae</taxon>
        <taxon>Pentapetalae</taxon>
        <taxon>rosids</taxon>
        <taxon>fabids</taxon>
        <taxon>Fabales</taxon>
        <taxon>Fabaceae</taxon>
        <taxon>Papilionoideae</taxon>
        <taxon>50 kb inversion clade</taxon>
        <taxon>genistoids sensu lato</taxon>
        <taxon>core genistoids</taxon>
        <taxon>Crotalarieae</taxon>
        <taxon>Crotalaria</taxon>
    </lineage>
</organism>
<accession>A0AAN9FER7</accession>
<evidence type="ECO:0000313" key="1">
    <source>
        <dbReference type="EMBL" id="KAK7274144.1"/>
    </source>
</evidence>
<reference evidence="1 2" key="1">
    <citation type="submission" date="2024-01" db="EMBL/GenBank/DDBJ databases">
        <title>The genomes of 5 underutilized Papilionoideae crops provide insights into root nodulation and disease resistanc.</title>
        <authorList>
            <person name="Yuan L."/>
        </authorList>
    </citation>
    <scope>NUCLEOTIDE SEQUENCE [LARGE SCALE GENOMIC DNA]</scope>
    <source>
        <strain evidence="1">ZHUSHIDOU_FW_LH</strain>
        <tissue evidence="1">Leaf</tissue>
    </source>
</reference>
<name>A0AAN9FER7_CROPI</name>
<proteinExistence type="predicted"/>
<dbReference type="EMBL" id="JAYWIO010000003">
    <property type="protein sequence ID" value="KAK7274144.1"/>
    <property type="molecule type" value="Genomic_DNA"/>
</dbReference>
<dbReference type="Proteomes" id="UP001372338">
    <property type="component" value="Unassembled WGS sequence"/>
</dbReference>